<evidence type="ECO:0000256" key="11">
    <source>
        <dbReference type="RuleBase" id="RU003357"/>
    </source>
</evidence>
<evidence type="ECO:0000313" key="15">
    <source>
        <dbReference type="EMBL" id="MFC4027411.1"/>
    </source>
</evidence>
<dbReference type="InterPro" id="IPR023996">
    <property type="entry name" value="TonB-dep_OMP_SusC/RagA"/>
</dbReference>
<proteinExistence type="inferred from homology"/>
<name>A0ABV8H816_9FLAO</name>
<gene>
    <name evidence="15" type="ORF">ACFOS1_08345</name>
</gene>
<keyword evidence="4 10" id="KW-0812">Transmembrane</keyword>
<dbReference type="Pfam" id="PF00593">
    <property type="entry name" value="TonB_dep_Rec_b-barrel"/>
    <property type="match status" value="1"/>
</dbReference>
<evidence type="ECO:0000256" key="12">
    <source>
        <dbReference type="SAM" id="SignalP"/>
    </source>
</evidence>
<evidence type="ECO:0000256" key="7">
    <source>
        <dbReference type="ARBA" id="ARBA00023136"/>
    </source>
</evidence>
<dbReference type="NCBIfam" id="TIGR04056">
    <property type="entry name" value="OMP_RagA_SusC"/>
    <property type="match status" value="1"/>
</dbReference>
<feature type="domain" description="TonB-dependent receptor plug" evidence="14">
    <location>
        <begin position="126"/>
        <end position="230"/>
    </location>
</feature>
<dbReference type="InterPro" id="IPR000531">
    <property type="entry name" value="Beta-barrel_TonB"/>
</dbReference>
<keyword evidence="7 10" id="KW-0472">Membrane</keyword>
<evidence type="ECO:0000256" key="1">
    <source>
        <dbReference type="ARBA" id="ARBA00004571"/>
    </source>
</evidence>
<dbReference type="PANTHER" id="PTHR30069">
    <property type="entry name" value="TONB-DEPENDENT OUTER MEMBRANE RECEPTOR"/>
    <property type="match status" value="1"/>
</dbReference>
<dbReference type="Proteomes" id="UP001595793">
    <property type="component" value="Unassembled WGS sequence"/>
</dbReference>
<dbReference type="Pfam" id="PF07715">
    <property type="entry name" value="Plug"/>
    <property type="match status" value="1"/>
</dbReference>
<dbReference type="RefSeq" id="WP_290234219.1">
    <property type="nucleotide sequence ID" value="NZ_JAUFPZ010000002.1"/>
</dbReference>
<evidence type="ECO:0000313" key="16">
    <source>
        <dbReference type="Proteomes" id="UP001595793"/>
    </source>
</evidence>
<evidence type="ECO:0000256" key="8">
    <source>
        <dbReference type="ARBA" id="ARBA00023170"/>
    </source>
</evidence>
<dbReference type="InterPro" id="IPR012910">
    <property type="entry name" value="Plug_dom"/>
</dbReference>
<evidence type="ECO:0000256" key="6">
    <source>
        <dbReference type="ARBA" id="ARBA00023077"/>
    </source>
</evidence>
<dbReference type="Gene3D" id="2.40.170.20">
    <property type="entry name" value="TonB-dependent receptor, beta-barrel domain"/>
    <property type="match status" value="1"/>
</dbReference>
<evidence type="ECO:0000256" key="5">
    <source>
        <dbReference type="ARBA" id="ARBA00022729"/>
    </source>
</evidence>
<dbReference type="NCBIfam" id="TIGR04057">
    <property type="entry name" value="SusC_RagA_signa"/>
    <property type="match status" value="1"/>
</dbReference>
<dbReference type="SUPFAM" id="SSF49464">
    <property type="entry name" value="Carboxypeptidase regulatory domain-like"/>
    <property type="match status" value="1"/>
</dbReference>
<protein>
    <submittedName>
        <fullName evidence="15">SusC/RagA family TonB-linked outer membrane protein</fullName>
    </submittedName>
</protein>
<sequence>MKQQTIFKMRLKPYFLATIFFVCSMSTVWAQQKEITGVVTSADDGMPIPGVSVIVEGTSRGTTTDFDGNYQIEAASAESLSFSYIGFETKTLSVGNQTELNVSLQVSTSELDEIVVVGYGTQRKKVSTAATSMVESEDLIQTASIDATSALQGQTSGVNITSTSGQPGANMTVNIRGVGTAGNNSPLYVVDGVVVENGIGYLDPSIIERVDILKDASAASIYGARAANGVVLVTTKKGKEGVTSVSVNSYVGFQEVARTLDLLDSREYGIIMNEARVNSGYAPLYTQEELNNAANTDWQDELFNNGAIKQNHSVLISGGTEKVNYSTGLSYYGQEGIIGSQTDQSKYDRITFNNNITYEIIEDHLKIGENFSYSNEYNKGVSDAGIYSNNIRGFLNAPPTMSVYDENGDYAGSDISSDITNPLGSLYYGNFNESKTNRAVGNIFAEVSHSDFTFRTSFGADINDNTYRAFNPIYELSSVAYNNTSQVTQSANKSISWIWENTLNYQTTVADVHNIDVLLGTSARQNIYEGQSATGRDLTFNDFEHAYLSNATDQTQNSVSGNRVDYSIQSYFTRLLYDYDSKYLFTATLRRDGSSEFGSNNKYAYFPAFSVGWNIDRENFFPDNSFINSLKLRGSWGQNGNDQFSQQFAYISTISSYNKNYHFGTGDNEMPLEVGSSPDDLSNPDLKWETSEQFDLGFDARIFSDITVTFDYYRKETKDWLVQASVPLIAGANAPFINGGDIRNEGVEFSASYNTDLGEDWSLTVNGNISYNKNEVLRIANSEGIIHGDSNLLFQGLDEMNRVEVGHPIGYFYGLKTDGIFQNEDEIQQYAQNGALIQPNAQPGDVRFLDLNDDGRINQDDKTEIGNPNPDVNFGFNVQLQYKAFDFSVYTYGMAGFQNVYGVRDYSRPFNNYTTEIVNRWTGEGSSNTLPRTTWGTTSNGNYTRFSDLYVEDADFLRIKTVNLGVDLTKLTDQLDAFSRFRIYVTSNNLYTFTNYKGMDPEIGFGNANQSWARGIDVGYYPQPRTYMVGLNVNF</sequence>
<keyword evidence="16" id="KW-1185">Reference proteome</keyword>
<dbReference type="InterPro" id="IPR023997">
    <property type="entry name" value="TonB-dep_OMP_SusC/RagA_CS"/>
</dbReference>
<evidence type="ECO:0000256" key="10">
    <source>
        <dbReference type="PROSITE-ProRule" id="PRU01360"/>
    </source>
</evidence>
<keyword evidence="8" id="KW-0675">Receptor</keyword>
<keyword evidence="2 10" id="KW-0813">Transport</keyword>
<evidence type="ECO:0000256" key="4">
    <source>
        <dbReference type="ARBA" id="ARBA00022692"/>
    </source>
</evidence>
<keyword evidence="5 12" id="KW-0732">Signal</keyword>
<dbReference type="InterPro" id="IPR008969">
    <property type="entry name" value="CarboxyPept-like_regulatory"/>
</dbReference>
<reference evidence="16" key="1">
    <citation type="journal article" date="2019" name="Int. J. Syst. Evol. Microbiol.">
        <title>The Global Catalogue of Microorganisms (GCM) 10K type strain sequencing project: providing services to taxonomists for standard genome sequencing and annotation.</title>
        <authorList>
            <consortium name="The Broad Institute Genomics Platform"/>
            <consortium name="The Broad Institute Genome Sequencing Center for Infectious Disease"/>
            <person name="Wu L."/>
            <person name="Ma J."/>
        </authorList>
    </citation>
    <scope>NUCLEOTIDE SEQUENCE [LARGE SCALE GENOMIC DNA]</scope>
    <source>
        <strain evidence="16">CECT 9128</strain>
    </source>
</reference>
<dbReference type="PANTHER" id="PTHR30069:SF29">
    <property type="entry name" value="HEMOGLOBIN AND HEMOGLOBIN-HAPTOGLOBIN-BINDING PROTEIN 1-RELATED"/>
    <property type="match status" value="1"/>
</dbReference>
<comment type="caution">
    <text evidence="15">The sequence shown here is derived from an EMBL/GenBank/DDBJ whole genome shotgun (WGS) entry which is preliminary data.</text>
</comment>
<evidence type="ECO:0000256" key="2">
    <source>
        <dbReference type="ARBA" id="ARBA00022448"/>
    </source>
</evidence>
<dbReference type="EMBL" id="JBHSAS010000006">
    <property type="protein sequence ID" value="MFC4027411.1"/>
    <property type="molecule type" value="Genomic_DNA"/>
</dbReference>
<feature type="chain" id="PRO_5045101969" evidence="12">
    <location>
        <begin position="31"/>
        <end position="1035"/>
    </location>
</feature>
<dbReference type="PROSITE" id="PS52016">
    <property type="entry name" value="TONB_DEPENDENT_REC_3"/>
    <property type="match status" value="1"/>
</dbReference>
<evidence type="ECO:0000256" key="3">
    <source>
        <dbReference type="ARBA" id="ARBA00022452"/>
    </source>
</evidence>
<evidence type="ECO:0000259" key="14">
    <source>
        <dbReference type="Pfam" id="PF07715"/>
    </source>
</evidence>
<evidence type="ECO:0000259" key="13">
    <source>
        <dbReference type="Pfam" id="PF00593"/>
    </source>
</evidence>
<dbReference type="InterPro" id="IPR036942">
    <property type="entry name" value="Beta-barrel_TonB_sf"/>
</dbReference>
<dbReference type="Pfam" id="PF13715">
    <property type="entry name" value="CarbopepD_reg_2"/>
    <property type="match status" value="1"/>
</dbReference>
<keyword evidence="6 11" id="KW-0798">TonB box</keyword>
<keyword evidence="3 10" id="KW-1134">Transmembrane beta strand</keyword>
<accession>A0ABV8H816</accession>
<dbReference type="SUPFAM" id="SSF56935">
    <property type="entry name" value="Porins"/>
    <property type="match status" value="1"/>
</dbReference>
<feature type="domain" description="TonB-dependent receptor-like beta-barrel" evidence="13">
    <location>
        <begin position="407"/>
        <end position="776"/>
    </location>
</feature>
<dbReference type="Gene3D" id="2.60.40.1120">
    <property type="entry name" value="Carboxypeptidase-like, regulatory domain"/>
    <property type="match status" value="1"/>
</dbReference>
<evidence type="ECO:0000256" key="9">
    <source>
        <dbReference type="ARBA" id="ARBA00023237"/>
    </source>
</evidence>
<comment type="subcellular location">
    <subcellularLocation>
        <location evidence="1 10">Cell outer membrane</location>
        <topology evidence="1 10">Multi-pass membrane protein</topology>
    </subcellularLocation>
</comment>
<feature type="signal peptide" evidence="12">
    <location>
        <begin position="1"/>
        <end position="30"/>
    </location>
</feature>
<dbReference type="InterPro" id="IPR037066">
    <property type="entry name" value="Plug_dom_sf"/>
</dbReference>
<comment type="similarity">
    <text evidence="10 11">Belongs to the TonB-dependent receptor family.</text>
</comment>
<dbReference type="Gene3D" id="2.170.130.10">
    <property type="entry name" value="TonB-dependent receptor, plug domain"/>
    <property type="match status" value="1"/>
</dbReference>
<organism evidence="15 16">
    <name type="scientific">Zunongwangia endophytica</name>
    <dbReference type="NCBI Taxonomy" id="1808945"/>
    <lineage>
        <taxon>Bacteria</taxon>
        <taxon>Pseudomonadati</taxon>
        <taxon>Bacteroidota</taxon>
        <taxon>Flavobacteriia</taxon>
        <taxon>Flavobacteriales</taxon>
        <taxon>Flavobacteriaceae</taxon>
        <taxon>Zunongwangia</taxon>
    </lineage>
</organism>
<keyword evidence="9 10" id="KW-0998">Cell outer membrane</keyword>
<dbReference type="InterPro" id="IPR039426">
    <property type="entry name" value="TonB-dep_rcpt-like"/>
</dbReference>